<dbReference type="SUPFAM" id="SSF109920">
    <property type="entry name" value="Hypothetical protein At3g22680"/>
    <property type="match status" value="1"/>
</dbReference>
<dbReference type="InterPro" id="IPR015270">
    <property type="entry name" value="RDM1_plant"/>
</dbReference>
<protein>
    <recommendedName>
        <fullName evidence="3">Protein RDM1</fullName>
    </recommendedName>
</protein>
<organism evidence="1 2">
    <name type="scientific">Erythroxylum novogranatense</name>
    <dbReference type="NCBI Taxonomy" id="1862640"/>
    <lineage>
        <taxon>Eukaryota</taxon>
        <taxon>Viridiplantae</taxon>
        <taxon>Streptophyta</taxon>
        <taxon>Embryophyta</taxon>
        <taxon>Tracheophyta</taxon>
        <taxon>Spermatophyta</taxon>
        <taxon>Magnoliopsida</taxon>
        <taxon>eudicotyledons</taxon>
        <taxon>Gunneridae</taxon>
        <taxon>Pentapetalae</taxon>
        <taxon>rosids</taxon>
        <taxon>fabids</taxon>
        <taxon>Malpighiales</taxon>
        <taxon>Erythroxylaceae</taxon>
        <taxon>Erythroxylum</taxon>
    </lineage>
</organism>
<gene>
    <name evidence="1" type="ORF">K2173_003844</name>
</gene>
<comment type="caution">
    <text evidence="1">The sequence shown here is derived from an EMBL/GenBank/DDBJ whole genome shotgun (WGS) entry which is preliminary data.</text>
</comment>
<dbReference type="AlphaFoldDB" id="A0AAV8S432"/>
<proteinExistence type="predicted"/>
<dbReference type="PANTHER" id="PTHR36366">
    <property type="entry name" value="PROTEIN RDM1"/>
    <property type="match status" value="1"/>
</dbReference>
<accession>A0AAV8S432</accession>
<dbReference type="Gene3D" id="1.20.120.690">
    <property type="entry name" value="RDM1 protein domain"/>
    <property type="match status" value="1"/>
</dbReference>
<sequence>MLRHYVPLQTHHLCSTDSETESDDHFIPNKTRRGGVLLDNYRSSRREKCCIDEESHAIMRLSKEESAGIEEAMNKKARKYQEYMKKIPIPSIKGLPITFFTWQGLAESLKQMYEQPLHYLTYKLLQEWDHSRIGTPDECKPLDCIFHPSKAEATIWVMEEVHRQCTSHHHLANLWLSDPVLYSEFVHPIISTM</sequence>
<evidence type="ECO:0008006" key="3">
    <source>
        <dbReference type="Google" id="ProtNLM"/>
    </source>
</evidence>
<dbReference type="EMBL" id="JAIWQS010000266">
    <property type="protein sequence ID" value="KAJ8746838.1"/>
    <property type="molecule type" value="Genomic_DNA"/>
</dbReference>
<dbReference type="GO" id="GO:0000419">
    <property type="term" value="C:RNA polymerase V complex"/>
    <property type="evidence" value="ECO:0007669"/>
    <property type="project" value="TreeGrafter"/>
</dbReference>
<evidence type="ECO:0000313" key="2">
    <source>
        <dbReference type="Proteomes" id="UP001159364"/>
    </source>
</evidence>
<reference evidence="1 2" key="1">
    <citation type="submission" date="2021-09" db="EMBL/GenBank/DDBJ databases">
        <title>Genomic insights and catalytic innovation underlie evolution of tropane alkaloids biosynthesis.</title>
        <authorList>
            <person name="Wang Y.-J."/>
            <person name="Tian T."/>
            <person name="Huang J.-P."/>
            <person name="Huang S.-X."/>
        </authorList>
    </citation>
    <scope>NUCLEOTIDE SEQUENCE [LARGE SCALE GENOMIC DNA]</scope>
    <source>
        <strain evidence="1">KIB-2018</strain>
        <tissue evidence="1">Leaf</tissue>
    </source>
</reference>
<dbReference type="Proteomes" id="UP001159364">
    <property type="component" value="Unassembled WGS sequence"/>
</dbReference>
<dbReference type="InterPro" id="IPR036319">
    <property type="entry name" value="RDM1_sf"/>
</dbReference>
<dbReference type="PANTHER" id="PTHR36366:SF3">
    <property type="entry name" value="PROTEIN RDM1"/>
    <property type="match status" value="1"/>
</dbReference>
<keyword evidence="2" id="KW-1185">Reference proteome</keyword>
<evidence type="ECO:0000313" key="1">
    <source>
        <dbReference type="EMBL" id="KAJ8746838.1"/>
    </source>
</evidence>
<name>A0AAV8S432_9ROSI</name>
<dbReference type="GO" id="GO:0080188">
    <property type="term" value="P:gene silencing by siRNA-directed DNA methylation"/>
    <property type="evidence" value="ECO:0007669"/>
    <property type="project" value="InterPro"/>
</dbReference>
<dbReference type="Pfam" id="PF09187">
    <property type="entry name" value="RdDM_RDM1"/>
    <property type="match status" value="1"/>
</dbReference>